<evidence type="ECO:0000259" key="3">
    <source>
        <dbReference type="Pfam" id="PF13839"/>
    </source>
</evidence>
<protein>
    <recommendedName>
        <fullName evidence="3">Trichome birefringence-like C-terminal domain-containing protein</fullName>
    </recommendedName>
</protein>
<sequence length="358" mass="42773">MFIISTSINLRHNEKSQHKMAHKAWETFLKFHHLIGITLVALAGAAFYLNHSLNYWNVVRKSMKEEKNTECDFFSGRWVYDNVSYPLYNEEQCSFMDHIFACQKNGRKDFNYRHWRWQPRNCDIPRFNGKEYNTTIGFYWSPFLVESNCDDYLNHRNLDNRVVKIEAIEKHARHWNDADILIFDSYAWWLSPNKLLWGSFESPDAIYKQVETKSRPYEMGLSTWSDWLEMNINRTKTKLFFMSVSPNILRGDTFRHCYNKSEPIPKNLLPSKRYHLMGVLEASLENLRARGINVEYIRITRMSEYRNDAHPSIYRATIDHLSEENKKDPTTYTDCLHWCLPGVPDIWNQILYDYIMKS</sequence>
<dbReference type="PANTHER" id="PTHR32285:SF239">
    <property type="entry name" value="PROTEIN TRICHOME BIREFRINGENCE-LIKE 34"/>
    <property type="match status" value="1"/>
</dbReference>
<evidence type="ECO:0000313" key="4">
    <source>
        <dbReference type="EMBL" id="KAL3617463.1"/>
    </source>
</evidence>
<dbReference type="GO" id="GO:0016020">
    <property type="term" value="C:membrane"/>
    <property type="evidence" value="ECO:0007669"/>
    <property type="project" value="UniProtKB-SubCell"/>
</dbReference>
<keyword evidence="2" id="KW-0812">Transmembrane</keyword>
<feature type="transmembrane region" description="Helical" evidence="2">
    <location>
        <begin position="28"/>
        <end position="49"/>
    </location>
</feature>
<gene>
    <name evidence="4" type="ORF">CASFOL_037784</name>
</gene>
<dbReference type="InterPro" id="IPR026057">
    <property type="entry name" value="TBL_C"/>
</dbReference>
<dbReference type="PANTHER" id="PTHR32285">
    <property type="entry name" value="PROTEIN TRICHOME BIREFRINGENCE-LIKE 9-RELATED"/>
    <property type="match status" value="1"/>
</dbReference>
<dbReference type="AlphaFoldDB" id="A0ABD3BJS1"/>
<organism evidence="4 5">
    <name type="scientific">Castilleja foliolosa</name>
    <dbReference type="NCBI Taxonomy" id="1961234"/>
    <lineage>
        <taxon>Eukaryota</taxon>
        <taxon>Viridiplantae</taxon>
        <taxon>Streptophyta</taxon>
        <taxon>Embryophyta</taxon>
        <taxon>Tracheophyta</taxon>
        <taxon>Spermatophyta</taxon>
        <taxon>Magnoliopsida</taxon>
        <taxon>eudicotyledons</taxon>
        <taxon>Gunneridae</taxon>
        <taxon>Pentapetalae</taxon>
        <taxon>asterids</taxon>
        <taxon>lamiids</taxon>
        <taxon>Lamiales</taxon>
        <taxon>Orobanchaceae</taxon>
        <taxon>Pedicularideae</taxon>
        <taxon>Castillejinae</taxon>
        <taxon>Castilleja</taxon>
    </lineage>
</organism>
<comment type="similarity">
    <text evidence="1">Belongs to the PC-esterase family. TBL subfamily.</text>
</comment>
<evidence type="ECO:0000313" key="5">
    <source>
        <dbReference type="Proteomes" id="UP001632038"/>
    </source>
</evidence>
<keyword evidence="5" id="KW-1185">Reference proteome</keyword>
<accession>A0ABD3BJS1</accession>
<feature type="domain" description="Trichome birefringence-like C-terminal" evidence="3">
    <location>
        <begin position="123"/>
        <end position="353"/>
    </location>
</feature>
<comment type="caution">
    <text evidence="4">The sequence shown here is derived from an EMBL/GenBank/DDBJ whole genome shotgun (WGS) entry which is preliminary data.</text>
</comment>
<keyword evidence="2" id="KW-1133">Transmembrane helix</keyword>
<proteinExistence type="inferred from homology"/>
<dbReference type="EMBL" id="JAVIJP010000081">
    <property type="protein sequence ID" value="KAL3617463.1"/>
    <property type="molecule type" value="Genomic_DNA"/>
</dbReference>
<dbReference type="Pfam" id="PF13839">
    <property type="entry name" value="PC-Esterase"/>
    <property type="match status" value="1"/>
</dbReference>
<evidence type="ECO:0000256" key="2">
    <source>
        <dbReference type="SAM" id="Phobius"/>
    </source>
</evidence>
<evidence type="ECO:0000256" key="1">
    <source>
        <dbReference type="ARBA" id="ARBA00007727"/>
    </source>
</evidence>
<keyword evidence="2" id="KW-0472">Membrane</keyword>
<reference evidence="5" key="1">
    <citation type="journal article" date="2024" name="IScience">
        <title>Strigolactones Initiate the Formation of Haustorium-like Structures in Castilleja.</title>
        <authorList>
            <person name="Buerger M."/>
            <person name="Peterson D."/>
            <person name="Chory J."/>
        </authorList>
    </citation>
    <scope>NUCLEOTIDE SEQUENCE [LARGE SCALE GENOMIC DNA]</scope>
</reference>
<name>A0ABD3BJS1_9LAMI</name>
<dbReference type="InterPro" id="IPR029962">
    <property type="entry name" value="TBL"/>
</dbReference>
<dbReference type="Proteomes" id="UP001632038">
    <property type="component" value="Unassembled WGS sequence"/>
</dbReference>